<feature type="region of interest" description="Disordered" evidence="1">
    <location>
        <begin position="990"/>
        <end position="1018"/>
    </location>
</feature>
<keyword evidence="3" id="KW-1185">Reference proteome</keyword>
<feature type="region of interest" description="Disordered" evidence="1">
    <location>
        <begin position="241"/>
        <end position="339"/>
    </location>
</feature>
<feature type="region of interest" description="Disordered" evidence="1">
    <location>
        <begin position="659"/>
        <end position="742"/>
    </location>
</feature>
<reference evidence="2 3" key="1">
    <citation type="submission" date="2017-03" db="EMBL/GenBank/DDBJ databases">
        <title>Widespread Adenine N6-methylation of Active Genes in Fungi.</title>
        <authorList>
            <consortium name="DOE Joint Genome Institute"/>
            <person name="Mondo S.J."/>
            <person name="Dannebaum R.O."/>
            <person name="Kuo R.C."/>
            <person name="Louie K.B."/>
            <person name="Bewick A.J."/>
            <person name="Labutti K."/>
            <person name="Haridas S."/>
            <person name="Kuo A."/>
            <person name="Salamov A."/>
            <person name="Ahrendt S.R."/>
            <person name="Lau R."/>
            <person name="Bowen B.P."/>
            <person name="Lipzen A."/>
            <person name="Sullivan W."/>
            <person name="Andreopoulos W.B."/>
            <person name="Clum A."/>
            <person name="Lindquist E."/>
            <person name="Daum C."/>
            <person name="Northen T.R."/>
            <person name="Ramamoorthy G."/>
            <person name="Schmitz R.J."/>
            <person name="Gryganskyi A."/>
            <person name="Culley D."/>
            <person name="Magnuson J."/>
            <person name="James T.Y."/>
            <person name="O'Malley M.A."/>
            <person name="Stajich J.E."/>
            <person name="Spatafora J.W."/>
            <person name="Visel A."/>
            <person name="Grigoriev I.V."/>
        </authorList>
    </citation>
    <scope>NUCLEOTIDE SEQUENCE [LARGE SCALE GENOMIC DNA]</scope>
    <source>
        <strain evidence="2 3">NRRL Y-17943</strain>
    </source>
</reference>
<feature type="compositionally biased region" description="Basic residues" evidence="1">
    <location>
        <begin position="990"/>
        <end position="1001"/>
    </location>
</feature>
<feature type="compositionally biased region" description="Acidic residues" evidence="1">
    <location>
        <begin position="42"/>
        <end position="78"/>
    </location>
</feature>
<evidence type="ECO:0000313" key="2">
    <source>
        <dbReference type="EMBL" id="ORX36046.1"/>
    </source>
</evidence>
<dbReference type="STRING" id="4999.A0A1Y1UEW6"/>
<accession>A0A1Y1UEW6</accession>
<dbReference type="RefSeq" id="XP_021870175.1">
    <property type="nucleotide sequence ID" value="XM_022012987.1"/>
</dbReference>
<feature type="compositionally biased region" description="Pro residues" evidence="1">
    <location>
        <begin position="615"/>
        <end position="629"/>
    </location>
</feature>
<protein>
    <submittedName>
        <fullName evidence="2">Uncharacterized protein</fullName>
    </submittedName>
</protein>
<feature type="compositionally biased region" description="Polar residues" evidence="1">
    <location>
        <begin position="518"/>
        <end position="529"/>
    </location>
</feature>
<dbReference type="InParanoid" id="A0A1Y1UEW6"/>
<feature type="compositionally biased region" description="Low complexity" evidence="1">
    <location>
        <begin position="583"/>
        <end position="614"/>
    </location>
</feature>
<feature type="compositionally biased region" description="Pro residues" evidence="1">
    <location>
        <begin position="416"/>
        <end position="425"/>
    </location>
</feature>
<feature type="region of interest" description="Disordered" evidence="1">
    <location>
        <begin position="165"/>
        <end position="210"/>
    </location>
</feature>
<sequence length="1045" mass="112180">MAAAARALTRAGLPPTPHLDLPVGLRPQVVGEDNVEIVNEVEDEAEKQEVVDEAVAEEDAQVEEDVEMQDADAEDEGDASAVDLAPEAEEGEAVEEELPNQPLLSLAESLVLSYSLTQTRQHHLTHLLPHIFSHPPISSYNRPRLKLPPKSTFIFPTPALPDLPLPMDEYHGLSKPDENKELGDGQAGEEEDAKGSSKKTKDKSNHVPAHEGKCIARVDFSIGPISFPGTELWIGRFVSPRASVPKRPPLTKEEKAERDRIRRHKKKMEEEAGLRPKPVPSSGPRGSVGRPPGPGRPPSIRPPGLPGSSGPIAGPGRPPLRPPVRPGPPRPGIDPALIQRVNAAAAQHPWLSVIIHKAARNSASKEELAKLARIVARLGRGEGVGEGPYFGLSSSAAQAAAQPTTAAPTTASTSQPRPPRPPPVRPQAATSTVSSSAQPTTRPPLDSTGSDSSLSPIPSDSDSEPDMTGRKQVGGGSGPEPTESPVIEQSEAQLPSASELQTQQTSSTQPTSLPPPNTDSTPVNPTDPTGSDVPSPAPPHPRPPTSMPSTASAPTGPPTNLPLPPVPVVRPQGGHFGSFQMTPQTPVAPSTSAAASSNQPSAANGAPPHTQSPAPSGPPPPPPRRYPLPAPFLYLAFRELPTEKYLLPIGAQSFISRIGGDHVTHPAPKPPSPAPIPAPIAEPTPEVIVPQEISKRTRQSLGRQHKEEREPTPAPPESVRLPTPTPELPTSGLPPLSGMAPPPGTVLISTFLPTTDWMPPDWKSMSKRLPFENKAYDIEEDSIQNPSSSPDRRKPAKTDRPPMLNLGAEAWYPDDDPVQAVTMRLCGMDDLAWAKMKRVLLEAEHAEVSILAEEEPDLVVQGSPRLPTTQVRLWQAYTDRKRAMFGSLLARVPPRKFLHYRLAETSSDLIEASADRWAPRPYPLSTRPLYLTSPPPEDEPVHWNVPVQVQKKRRNEPEAEVEFEMPVSLDLLDERVALGAKKAVNRKVGKLKMPKPPKVPKHGVEESPSGRFQKRGVPGKICEGCATAGLKVWRRGPGGPATRKS</sequence>
<dbReference type="Proteomes" id="UP000193218">
    <property type="component" value="Unassembled WGS sequence"/>
</dbReference>
<feature type="compositionally biased region" description="Low complexity" evidence="1">
    <location>
        <begin position="1"/>
        <end position="11"/>
    </location>
</feature>
<comment type="caution">
    <text evidence="2">The sequence shown here is derived from an EMBL/GenBank/DDBJ whole genome shotgun (WGS) entry which is preliminary data.</text>
</comment>
<feature type="region of interest" description="Disordered" evidence="1">
    <location>
        <begin position="777"/>
        <end position="801"/>
    </location>
</feature>
<gene>
    <name evidence="2" type="ORF">BD324DRAFT_520673</name>
</gene>
<name>A0A1Y1UEW6_9TREE</name>
<dbReference type="EMBL" id="NBSH01000009">
    <property type="protein sequence ID" value="ORX36046.1"/>
    <property type="molecule type" value="Genomic_DNA"/>
</dbReference>
<dbReference type="GeneID" id="33554795"/>
<feature type="compositionally biased region" description="Low complexity" evidence="1">
    <location>
        <begin position="280"/>
        <end position="290"/>
    </location>
</feature>
<organism evidence="2 3">
    <name type="scientific">Kockovaella imperatae</name>
    <dbReference type="NCBI Taxonomy" id="4999"/>
    <lineage>
        <taxon>Eukaryota</taxon>
        <taxon>Fungi</taxon>
        <taxon>Dikarya</taxon>
        <taxon>Basidiomycota</taxon>
        <taxon>Agaricomycotina</taxon>
        <taxon>Tremellomycetes</taxon>
        <taxon>Tremellales</taxon>
        <taxon>Cuniculitremaceae</taxon>
        <taxon>Kockovaella</taxon>
    </lineage>
</organism>
<feature type="compositionally biased region" description="Low complexity" evidence="1">
    <location>
        <begin position="498"/>
        <end position="511"/>
    </location>
</feature>
<feature type="compositionally biased region" description="Low complexity" evidence="1">
    <location>
        <begin position="393"/>
        <end position="415"/>
    </location>
</feature>
<feature type="compositionally biased region" description="Basic and acidic residues" evidence="1">
    <location>
        <begin position="250"/>
        <end position="260"/>
    </location>
</feature>
<feature type="region of interest" description="Disordered" evidence="1">
    <location>
        <begin position="381"/>
        <end position="629"/>
    </location>
</feature>
<feature type="compositionally biased region" description="Pro residues" evidence="1">
    <location>
        <begin position="667"/>
        <end position="682"/>
    </location>
</feature>
<feature type="region of interest" description="Disordered" evidence="1">
    <location>
        <begin position="42"/>
        <end position="79"/>
    </location>
</feature>
<evidence type="ECO:0000256" key="1">
    <source>
        <dbReference type="SAM" id="MobiDB-lite"/>
    </source>
</evidence>
<evidence type="ECO:0000313" key="3">
    <source>
        <dbReference type="Proteomes" id="UP000193218"/>
    </source>
</evidence>
<feature type="compositionally biased region" description="Low complexity" evidence="1">
    <location>
        <begin position="426"/>
        <end position="460"/>
    </location>
</feature>
<feature type="compositionally biased region" description="Pro residues" evidence="1">
    <location>
        <begin position="555"/>
        <end position="568"/>
    </location>
</feature>
<proteinExistence type="predicted"/>
<feature type="compositionally biased region" description="Basic and acidic residues" evidence="1">
    <location>
        <begin position="168"/>
        <end position="183"/>
    </location>
</feature>
<dbReference type="OrthoDB" id="2596744at2759"/>
<feature type="compositionally biased region" description="Basic and acidic residues" evidence="1">
    <location>
        <begin position="790"/>
        <end position="800"/>
    </location>
</feature>
<feature type="compositionally biased region" description="Pro residues" evidence="1">
    <location>
        <begin position="316"/>
        <end position="332"/>
    </location>
</feature>
<feature type="region of interest" description="Disordered" evidence="1">
    <location>
        <begin position="1"/>
        <end position="20"/>
    </location>
</feature>
<feature type="compositionally biased region" description="Pro residues" evidence="1">
    <location>
        <begin position="291"/>
        <end position="305"/>
    </location>
</feature>
<feature type="compositionally biased region" description="Pro residues" evidence="1">
    <location>
        <begin position="535"/>
        <end position="546"/>
    </location>
</feature>
<feature type="compositionally biased region" description="Low complexity" evidence="1">
    <location>
        <begin position="306"/>
        <end position="315"/>
    </location>
</feature>
<dbReference type="AlphaFoldDB" id="A0A1Y1UEW6"/>